<dbReference type="EMBL" id="SBJO01000438">
    <property type="protein sequence ID" value="KAF9761066.1"/>
    <property type="molecule type" value="Genomic_DNA"/>
</dbReference>
<evidence type="ECO:0000313" key="1">
    <source>
        <dbReference type="EMBL" id="KAF9761066.1"/>
    </source>
</evidence>
<reference evidence="1 2" key="1">
    <citation type="journal article" date="2020" name="Genome Biol. Evol.">
        <title>Comparative genomics of strictly vertically transmitted, feminizing microsporidia endosymbionts of amphipod crustaceans.</title>
        <authorList>
            <person name="Cormier A."/>
            <person name="Chebbi M.A."/>
            <person name="Giraud I."/>
            <person name="Wattier R."/>
            <person name="Teixeira M."/>
            <person name="Gilbert C."/>
            <person name="Rigaud T."/>
            <person name="Cordaux R."/>
        </authorList>
    </citation>
    <scope>NUCLEOTIDE SEQUENCE [LARGE SCALE GENOMIC DNA]</scope>
    <source>
        <strain evidence="1 2">Ou3-Ou53</strain>
    </source>
</reference>
<evidence type="ECO:0000313" key="2">
    <source>
        <dbReference type="Proteomes" id="UP000740883"/>
    </source>
</evidence>
<gene>
    <name evidence="1" type="ORF">NGRA_2885</name>
</gene>
<protein>
    <submittedName>
        <fullName evidence="1">Uncharacterized protein</fullName>
    </submittedName>
</protein>
<organism evidence="1 2">
    <name type="scientific">Nosema granulosis</name>
    <dbReference type="NCBI Taxonomy" id="83296"/>
    <lineage>
        <taxon>Eukaryota</taxon>
        <taxon>Fungi</taxon>
        <taxon>Fungi incertae sedis</taxon>
        <taxon>Microsporidia</taxon>
        <taxon>Nosematidae</taxon>
        <taxon>Nosema</taxon>
    </lineage>
</organism>
<sequence>MVSSVKNKEEYENICLVLKDRSNEINMPKDPKMKLKRKARSFILLDDVLFLKDEEGLHKKVICNDQVAVMLLEATKLHNDNHLGMVRFETKCNDFFFKISREIIRKVVSQCTVSLQSQPLKVKEKQTHIIAFRDHWKDYRSILLT</sequence>
<proteinExistence type="predicted"/>
<dbReference type="Proteomes" id="UP000740883">
    <property type="component" value="Unassembled WGS sequence"/>
</dbReference>
<keyword evidence="2" id="KW-1185">Reference proteome</keyword>
<accession>A0A9P6GX86</accession>
<dbReference type="AlphaFoldDB" id="A0A9P6GX86"/>
<dbReference type="OrthoDB" id="2193923at2759"/>
<comment type="caution">
    <text evidence="1">The sequence shown here is derived from an EMBL/GenBank/DDBJ whole genome shotgun (WGS) entry which is preliminary data.</text>
</comment>
<name>A0A9P6GX86_9MICR</name>